<organism evidence="2 3">
    <name type="scientific">Wujia chipingensis</name>
    <dbReference type="NCBI Taxonomy" id="2763670"/>
    <lineage>
        <taxon>Bacteria</taxon>
        <taxon>Bacillati</taxon>
        <taxon>Bacillota</taxon>
        <taxon>Clostridia</taxon>
        <taxon>Lachnospirales</taxon>
        <taxon>Lachnospiraceae</taxon>
        <taxon>Wujia</taxon>
    </lineage>
</organism>
<keyword evidence="3" id="KW-1185">Reference proteome</keyword>
<dbReference type="AlphaFoldDB" id="A0A7G9FND2"/>
<dbReference type="Proteomes" id="UP000515819">
    <property type="component" value="Chromosome"/>
</dbReference>
<gene>
    <name evidence="2" type="ORF">H9Q76_01820</name>
</gene>
<proteinExistence type="predicted"/>
<reference evidence="2 3" key="1">
    <citation type="submission" date="2020-08" db="EMBL/GenBank/DDBJ databases">
        <authorList>
            <person name="Liu C."/>
            <person name="Sun Q."/>
        </authorList>
    </citation>
    <scope>NUCLEOTIDE SEQUENCE [LARGE SCALE GENOMIC DNA]</scope>
    <source>
        <strain evidence="2 3">NSJ-4</strain>
    </source>
</reference>
<dbReference type="EMBL" id="CP060632">
    <property type="protein sequence ID" value="QNM00064.1"/>
    <property type="molecule type" value="Genomic_DNA"/>
</dbReference>
<feature type="transmembrane region" description="Helical" evidence="1">
    <location>
        <begin position="43"/>
        <end position="65"/>
    </location>
</feature>
<dbReference type="KEGG" id="wcp:H9Q76_01820"/>
<keyword evidence="1" id="KW-0472">Membrane</keyword>
<sequence length="349" mass="40126">MMEIYEVLNQVHSEEEYMEFPEMETAACIRRVRTKLHDNRKKHVWRTIAAALIGGVVLSGGIAYANSEGLLDKFFHNEQTEEVPEQYVEREYIEEDYPNGLKVITNAETKLTFEIEKAITTGDMVDVIWTVTYPDYDAEMYDVDFRMRGGDLYYGDQKLEETSSLILGEESDLKENQRMYDSIYLIPDGMELEEGDVLTMKFDGLNGETTHIDKNDPKYADRNEADLEALYSDTVLIEEADWTLEFALQESKFEPGTLDCSNSAKIVEATLSERMLKFTSVGDFSLHEYIKIKMKDGTYIGGFDFEAGGSQDYDQERQQIDFVIEFTMPIDISQVELVVIGNERLPMKE</sequence>
<evidence type="ECO:0000256" key="1">
    <source>
        <dbReference type="SAM" id="Phobius"/>
    </source>
</evidence>
<protein>
    <recommendedName>
        <fullName evidence="4">DUF4179 domain-containing protein</fullName>
    </recommendedName>
</protein>
<evidence type="ECO:0008006" key="4">
    <source>
        <dbReference type="Google" id="ProtNLM"/>
    </source>
</evidence>
<evidence type="ECO:0000313" key="3">
    <source>
        <dbReference type="Proteomes" id="UP000515819"/>
    </source>
</evidence>
<keyword evidence="1" id="KW-0812">Transmembrane</keyword>
<accession>A0A7G9FND2</accession>
<name>A0A7G9FND2_9FIRM</name>
<dbReference type="RefSeq" id="WP_021984728.1">
    <property type="nucleotide sequence ID" value="NZ_CP060632.1"/>
</dbReference>
<keyword evidence="1" id="KW-1133">Transmembrane helix</keyword>
<evidence type="ECO:0000313" key="2">
    <source>
        <dbReference type="EMBL" id="QNM00064.1"/>
    </source>
</evidence>